<evidence type="ECO:0000256" key="4">
    <source>
        <dbReference type="ARBA" id="ARBA00022898"/>
    </source>
</evidence>
<evidence type="ECO:0000256" key="5">
    <source>
        <dbReference type="ARBA" id="ARBA00023239"/>
    </source>
</evidence>
<comment type="similarity">
    <text evidence="2 7">Belongs to the group II decarboxylase family.</text>
</comment>
<evidence type="ECO:0000313" key="9">
    <source>
        <dbReference type="EMBL" id="GAA3675505.1"/>
    </source>
</evidence>
<gene>
    <name evidence="9" type="ORF">GCM10023081_12400</name>
</gene>
<evidence type="ECO:0000313" key="10">
    <source>
        <dbReference type="Proteomes" id="UP001500752"/>
    </source>
</evidence>
<dbReference type="Gene3D" id="4.10.280.50">
    <property type="match status" value="1"/>
</dbReference>
<dbReference type="InterPro" id="IPR015421">
    <property type="entry name" value="PyrdxlP-dep_Trfase_major"/>
</dbReference>
<dbReference type="Gene3D" id="3.90.1150.160">
    <property type="match status" value="1"/>
</dbReference>
<dbReference type="Proteomes" id="UP001500752">
    <property type="component" value="Unassembled WGS sequence"/>
</dbReference>
<accession>A0ABP7C2R1</accession>
<evidence type="ECO:0000256" key="8">
    <source>
        <dbReference type="RuleBase" id="RU361171"/>
    </source>
</evidence>
<reference evidence="10" key="1">
    <citation type="journal article" date="2019" name="Int. J. Syst. Evol. Microbiol.">
        <title>The Global Catalogue of Microorganisms (GCM) 10K type strain sequencing project: providing services to taxonomists for standard genome sequencing and annotation.</title>
        <authorList>
            <consortium name="The Broad Institute Genomics Platform"/>
            <consortium name="The Broad Institute Genome Sequencing Center for Infectious Disease"/>
            <person name="Wu L."/>
            <person name="Ma J."/>
        </authorList>
    </citation>
    <scope>NUCLEOTIDE SEQUENCE [LARGE SCALE GENOMIC DNA]</scope>
    <source>
        <strain evidence="10">JCM 30742</strain>
    </source>
</reference>
<dbReference type="NCBIfam" id="TIGR01788">
    <property type="entry name" value="Glu-decarb-GAD"/>
    <property type="match status" value="1"/>
</dbReference>
<dbReference type="RefSeq" id="WP_345149269.1">
    <property type="nucleotide sequence ID" value="NZ_BAABEO010000008.1"/>
</dbReference>
<dbReference type="EMBL" id="BAABEO010000008">
    <property type="protein sequence ID" value="GAA3675505.1"/>
    <property type="molecule type" value="Genomic_DNA"/>
</dbReference>
<dbReference type="InterPro" id="IPR010107">
    <property type="entry name" value="Glutamate_decarboxylase"/>
</dbReference>
<keyword evidence="8" id="KW-0210">Decarboxylase</keyword>
<dbReference type="InterPro" id="IPR015424">
    <property type="entry name" value="PyrdxlP-dep_Trfase"/>
</dbReference>
<dbReference type="EC" id="4.1.1.15" evidence="3 8"/>
<comment type="caution">
    <text evidence="9">The sequence shown here is derived from an EMBL/GenBank/DDBJ whole genome shotgun (WGS) entry which is preliminary data.</text>
</comment>
<evidence type="ECO:0000256" key="3">
    <source>
        <dbReference type="ARBA" id="ARBA00012421"/>
    </source>
</evidence>
<comment type="cofactor">
    <cofactor evidence="1 7">
        <name>pyridoxal 5'-phosphate</name>
        <dbReference type="ChEBI" id="CHEBI:597326"/>
    </cofactor>
</comment>
<keyword evidence="4 7" id="KW-0663">Pyridoxal phosphate</keyword>
<dbReference type="PANTHER" id="PTHR43321:SF3">
    <property type="entry name" value="GLUTAMATE DECARBOXYLASE"/>
    <property type="match status" value="1"/>
</dbReference>
<evidence type="ECO:0000256" key="6">
    <source>
        <dbReference type="ARBA" id="ARBA00048868"/>
    </source>
</evidence>
<dbReference type="PANTHER" id="PTHR43321">
    <property type="entry name" value="GLUTAMATE DECARBOXYLASE"/>
    <property type="match status" value="1"/>
</dbReference>
<organism evidence="9 10">
    <name type="scientific">Arthrobacter ginkgonis</name>
    <dbReference type="NCBI Taxonomy" id="1630594"/>
    <lineage>
        <taxon>Bacteria</taxon>
        <taxon>Bacillati</taxon>
        <taxon>Actinomycetota</taxon>
        <taxon>Actinomycetes</taxon>
        <taxon>Micrococcales</taxon>
        <taxon>Micrococcaceae</taxon>
        <taxon>Arthrobacter</taxon>
    </lineage>
</organism>
<proteinExistence type="inferred from homology"/>
<dbReference type="SUPFAM" id="SSF53383">
    <property type="entry name" value="PLP-dependent transferases"/>
    <property type="match status" value="1"/>
</dbReference>
<comment type="catalytic activity">
    <reaction evidence="6 8">
        <text>L-glutamate + H(+) = 4-aminobutanoate + CO2</text>
        <dbReference type="Rhea" id="RHEA:17785"/>
        <dbReference type="ChEBI" id="CHEBI:15378"/>
        <dbReference type="ChEBI" id="CHEBI:16526"/>
        <dbReference type="ChEBI" id="CHEBI:29985"/>
        <dbReference type="ChEBI" id="CHEBI:59888"/>
        <dbReference type="EC" id="4.1.1.15"/>
    </reaction>
</comment>
<dbReference type="Gene3D" id="3.40.640.10">
    <property type="entry name" value="Type I PLP-dependent aspartate aminotransferase-like (Major domain)"/>
    <property type="match status" value="1"/>
</dbReference>
<name>A0ABP7C2R1_9MICC</name>
<sequence length="459" mass="51346">MSANFEPTDADAALFGNRFVTQEVPTREFPETGMPAEDAFRLVAEDLALEGDPARNLATFVTTWMEPQAQRIIATNLHRNFIDHAEYPRTAEIEQRCIRMLADLFHAPGETTGARTQGSSEAIMLGGLSLKWNWRKRREAAGASASSPNLVFGGDVHVVWEKFCRYFDVEPRIVPLQPGKYTIGPEDVQAHIDENTIGVAAVLGTTFTGHKDDVVGINDLLLRIKHERGLDVPLHVDGASGGFVWPFLYPDSAWDFRLEQVRSINVSGHKFGLVYPGIGWLIFREKADLAKDLVFEENYLGKVDSTFTLNFSTGSSMVLAQYYNFVRYGRAGYAYIMKNMQANARVLAEKLDAMGRFEIIGRDWEQLPLVAFRLAEDTGYDEFDIAWQLAAERGWMVPAYTLPPNAQEVTIMRALVKETLSREHVDTLARDIEEACSTLAKKGGAHESERKKIVTGPGH</sequence>
<dbReference type="InterPro" id="IPR002129">
    <property type="entry name" value="PyrdxlP-dep_de-COase"/>
</dbReference>
<evidence type="ECO:0000256" key="2">
    <source>
        <dbReference type="ARBA" id="ARBA00009533"/>
    </source>
</evidence>
<keyword evidence="10" id="KW-1185">Reference proteome</keyword>
<evidence type="ECO:0000256" key="7">
    <source>
        <dbReference type="RuleBase" id="RU000382"/>
    </source>
</evidence>
<keyword evidence="5 7" id="KW-0456">Lyase</keyword>
<dbReference type="Pfam" id="PF00282">
    <property type="entry name" value="Pyridoxal_deC"/>
    <property type="match status" value="1"/>
</dbReference>
<evidence type="ECO:0000256" key="1">
    <source>
        <dbReference type="ARBA" id="ARBA00001933"/>
    </source>
</evidence>
<protein>
    <recommendedName>
        <fullName evidence="3 8">Glutamate decarboxylase</fullName>
        <ecNumber evidence="3 8">4.1.1.15</ecNumber>
    </recommendedName>
</protein>